<keyword evidence="2" id="KW-1185">Reference proteome</keyword>
<dbReference type="HOGENOM" id="CLU_2057565_0_0_9"/>
<dbReference type="KEGG" id="dau:Daud_1990"/>
<accession>B1I632</accession>
<dbReference type="Proteomes" id="UP000008544">
    <property type="component" value="Chromosome"/>
</dbReference>
<proteinExistence type="predicted"/>
<evidence type="ECO:0000313" key="2">
    <source>
        <dbReference type="Proteomes" id="UP000008544"/>
    </source>
</evidence>
<evidence type="ECO:0000313" key="1">
    <source>
        <dbReference type="EMBL" id="ACA60481.1"/>
    </source>
</evidence>
<dbReference type="AlphaFoldDB" id="B1I632"/>
<sequence>MLALVEGEPGAQVVAEIIADEAAELYLSAVSLEEVTAFSSGTLMGLEKLIWQGRVTSVQPRIQLMRSFDQPEPGDEWWAIENYGRSVADVTAPNHLSGSPVTGFSVESIHHTRGGTAGC</sequence>
<dbReference type="EMBL" id="CP000860">
    <property type="protein sequence ID" value="ACA60481.1"/>
    <property type="molecule type" value="Genomic_DNA"/>
</dbReference>
<protein>
    <submittedName>
        <fullName evidence="1">Uncharacterized protein</fullName>
    </submittedName>
</protein>
<reference evidence="1 2" key="2">
    <citation type="journal article" date="2008" name="Science">
        <title>Environmental genomics reveals a single-species ecosystem deep within Earth.</title>
        <authorList>
            <person name="Chivian D."/>
            <person name="Brodie E.L."/>
            <person name="Alm E.J."/>
            <person name="Culley D.E."/>
            <person name="Dehal P.S."/>
            <person name="Desantis T.Z."/>
            <person name="Gihring T.M."/>
            <person name="Lapidus A."/>
            <person name="Lin L.H."/>
            <person name="Lowry S.R."/>
            <person name="Moser D.P."/>
            <person name="Richardson P.M."/>
            <person name="Southam G."/>
            <person name="Wanger G."/>
            <person name="Pratt L.M."/>
            <person name="Andersen G.L."/>
            <person name="Hazen T.C."/>
            <person name="Brockman F.J."/>
            <person name="Arkin A.P."/>
            <person name="Onstott T.C."/>
        </authorList>
    </citation>
    <scope>NUCLEOTIDE SEQUENCE [LARGE SCALE GENOMIC DNA]</scope>
    <source>
        <strain evidence="1 2">MP104C</strain>
    </source>
</reference>
<name>B1I632_DESAP</name>
<gene>
    <name evidence="1" type="ordered locus">Daud_1990</name>
</gene>
<reference evidence="2" key="1">
    <citation type="submission" date="2007-10" db="EMBL/GenBank/DDBJ databases">
        <title>Complete sequence of chromosome of Desulforudis audaxviator MP104C.</title>
        <authorList>
            <person name="Copeland A."/>
            <person name="Lucas S."/>
            <person name="Lapidus A."/>
            <person name="Barry K."/>
            <person name="Glavina del Rio T."/>
            <person name="Dalin E."/>
            <person name="Tice H."/>
            <person name="Bruce D."/>
            <person name="Pitluck S."/>
            <person name="Lowry S.R."/>
            <person name="Larimer F."/>
            <person name="Land M.L."/>
            <person name="Hauser L."/>
            <person name="Kyrpides N."/>
            <person name="Ivanova N.N."/>
            <person name="Richardson P."/>
        </authorList>
    </citation>
    <scope>NUCLEOTIDE SEQUENCE [LARGE SCALE GENOMIC DNA]</scope>
    <source>
        <strain evidence="2">MP104C</strain>
    </source>
</reference>
<organism evidence="1 2">
    <name type="scientific">Desulforudis audaxviator (strain MP104C)</name>
    <dbReference type="NCBI Taxonomy" id="477974"/>
    <lineage>
        <taxon>Bacteria</taxon>
        <taxon>Bacillati</taxon>
        <taxon>Bacillota</taxon>
        <taxon>Clostridia</taxon>
        <taxon>Thermoanaerobacterales</taxon>
        <taxon>Candidatus Desulforudaceae</taxon>
        <taxon>Candidatus Desulforudis</taxon>
    </lineage>
</organism>